<keyword evidence="3" id="KW-0645">Protease</keyword>
<dbReference type="Pfam" id="PF00557">
    <property type="entry name" value="Peptidase_M24"/>
    <property type="match status" value="1"/>
</dbReference>
<dbReference type="SUPFAM" id="SSF55920">
    <property type="entry name" value="Creatinase/aminopeptidase"/>
    <property type="match status" value="1"/>
</dbReference>
<dbReference type="OrthoDB" id="366799at2"/>
<protein>
    <submittedName>
        <fullName evidence="3">Xaa-Pro aminopeptidase</fullName>
    </submittedName>
</protein>
<keyword evidence="3" id="KW-0031">Aminopeptidase</keyword>
<dbReference type="AlphaFoldDB" id="A0A0S7BGL9"/>
<dbReference type="InterPro" id="IPR029149">
    <property type="entry name" value="Creatin/AminoP/Spt16_N"/>
</dbReference>
<dbReference type="STRING" id="360412.LARV_00701"/>
<dbReference type="PANTHER" id="PTHR46112:SF2">
    <property type="entry name" value="XAA-PRO AMINOPEPTIDASE P-RELATED"/>
    <property type="match status" value="1"/>
</dbReference>
<sequence length="403" mass="44901">MTQTDPYFIDFPARIRAIQAEMARENLDVYLGSRLRTLSWTLDAFCPWRSYVVIPAEGLPTAFTFVIDAARVADESWLDADHVMGFAPMGGQDQITQISDFIKDRLKGKHGRVGIESGMSNYLPEGNLTHFEYEVFQAALDGCELVNAYDIIDRLSLIKDEGTINRFREASRIVDVGHLAVFEAIQNGGYKGMTETEIAGLAAYAMRKAGSEWEWSYTGGNEIASGYRTGLAGGACTPATRRKLQSGEPLMVDIHAMFRLGLGDHSHNYLLASATTRQQWHADCFVKVVSRCLETYKAGVSPSSLADEMMAFCEDLGCAEYMVPGFEHGIGMMGDEWRIGRNDGPFPFWTNPDHVYQPGEMLICAIQYACPEENIGFRYENPILIQPEGCEAMSQFPLRVDVV</sequence>
<dbReference type="InterPro" id="IPR050659">
    <property type="entry name" value="Peptidase_M24B"/>
</dbReference>
<feature type="domain" description="Creatinase N-terminal" evidence="2">
    <location>
        <begin position="14"/>
        <end position="155"/>
    </location>
</feature>
<proteinExistence type="predicted"/>
<dbReference type="Proteomes" id="UP000055060">
    <property type="component" value="Unassembled WGS sequence"/>
</dbReference>
<dbReference type="InterPro" id="IPR000994">
    <property type="entry name" value="Pept_M24"/>
</dbReference>
<dbReference type="EMBL" id="DF967972">
    <property type="protein sequence ID" value="GAP12961.1"/>
    <property type="molecule type" value="Genomic_DNA"/>
</dbReference>
<dbReference type="PANTHER" id="PTHR46112">
    <property type="entry name" value="AMINOPEPTIDASE"/>
    <property type="match status" value="1"/>
</dbReference>
<dbReference type="CDD" id="cd01066">
    <property type="entry name" value="APP_MetAP"/>
    <property type="match status" value="1"/>
</dbReference>
<accession>A0A0S7BGL9</accession>
<feature type="domain" description="Peptidase M24" evidence="1">
    <location>
        <begin position="166"/>
        <end position="386"/>
    </location>
</feature>
<dbReference type="GO" id="GO:0004177">
    <property type="term" value="F:aminopeptidase activity"/>
    <property type="evidence" value="ECO:0007669"/>
    <property type="project" value="UniProtKB-KW"/>
</dbReference>
<keyword evidence="4" id="KW-1185">Reference proteome</keyword>
<dbReference type="RefSeq" id="WP_075072335.1">
    <property type="nucleotide sequence ID" value="NZ_DF967972.1"/>
</dbReference>
<dbReference type="SUPFAM" id="SSF53092">
    <property type="entry name" value="Creatinase/prolidase N-terminal domain"/>
    <property type="match status" value="1"/>
</dbReference>
<dbReference type="InterPro" id="IPR036005">
    <property type="entry name" value="Creatinase/aminopeptidase-like"/>
</dbReference>
<gene>
    <name evidence="3" type="ORF">LARV_00701</name>
</gene>
<evidence type="ECO:0000313" key="3">
    <source>
        <dbReference type="EMBL" id="GAP12961.1"/>
    </source>
</evidence>
<dbReference type="Gene3D" id="3.90.230.10">
    <property type="entry name" value="Creatinase/methionine aminopeptidase superfamily"/>
    <property type="match status" value="1"/>
</dbReference>
<dbReference type="InterPro" id="IPR000587">
    <property type="entry name" value="Creatinase_N"/>
</dbReference>
<dbReference type="Pfam" id="PF01321">
    <property type="entry name" value="Creatinase_N"/>
    <property type="match status" value="1"/>
</dbReference>
<evidence type="ECO:0000259" key="1">
    <source>
        <dbReference type="Pfam" id="PF00557"/>
    </source>
</evidence>
<evidence type="ECO:0000313" key="4">
    <source>
        <dbReference type="Proteomes" id="UP000055060"/>
    </source>
</evidence>
<evidence type="ECO:0000259" key="2">
    <source>
        <dbReference type="Pfam" id="PF01321"/>
    </source>
</evidence>
<keyword evidence="3" id="KW-0378">Hydrolase</keyword>
<dbReference type="Gene3D" id="3.40.350.10">
    <property type="entry name" value="Creatinase/prolidase N-terminal domain"/>
    <property type="match status" value="1"/>
</dbReference>
<reference evidence="3" key="1">
    <citation type="submission" date="2015-07" db="EMBL/GenBank/DDBJ databases">
        <title>Draft Genome Sequences of Anaerolinea thermolimosa IMO-1, Bellilinea caldifistulae GOMI-1, Leptolinea tardivitalis YMTK-2, Levilinea saccharolytica KIBI-1,Longilinea arvoryzae KOME-1, Previously Described as Members of the Anaerolineaceae (Chloroflexi).</title>
        <authorList>
            <person name="Sekiguchi Y."/>
            <person name="Ohashi A."/>
            <person name="Matsuura N."/>
            <person name="Tourlousse M.D."/>
        </authorList>
    </citation>
    <scope>NUCLEOTIDE SEQUENCE [LARGE SCALE GENOMIC DNA]</scope>
    <source>
        <strain evidence="3">KOME-1</strain>
    </source>
</reference>
<name>A0A0S7BGL9_9CHLR</name>
<organism evidence="3">
    <name type="scientific">Longilinea arvoryzae</name>
    <dbReference type="NCBI Taxonomy" id="360412"/>
    <lineage>
        <taxon>Bacteria</taxon>
        <taxon>Bacillati</taxon>
        <taxon>Chloroflexota</taxon>
        <taxon>Anaerolineae</taxon>
        <taxon>Anaerolineales</taxon>
        <taxon>Anaerolineaceae</taxon>
        <taxon>Longilinea</taxon>
    </lineage>
</organism>